<dbReference type="SUPFAM" id="SSF55729">
    <property type="entry name" value="Acyl-CoA N-acyltransferases (Nat)"/>
    <property type="match status" value="1"/>
</dbReference>
<dbReference type="OrthoDB" id="410198at2759"/>
<dbReference type="PROSITE" id="PS51186">
    <property type="entry name" value="GNAT"/>
    <property type="match status" value="1"/>
</dbReference>
<feature type="compositionally biased region" description="Low complexity" evidence="1">
    <location>
        <begin position="95"/>
        <end position="106"/>
    </location>
</feature>
<evidence type="ECO:0000259" key="2">
    <source>
        <dbReference type="PROSITE" id="PS51186"/>
    </source>
</evidence>
<name>A0A6A7BMM2_9PLEO</name>
<reference evidence="3" key="1">
    <citation type="submission" date="2020-01" db="EMBL/GenBank/DDBJ databases">
        <authorList>
            <consortium name="DOE Joint Genome Institute"/>
            <person name="Haridas S."/>
            <person name="Albert R."/>
            <person name="Binder M."/>
            <person name="Bloem J."/>
            <person name="Labutti K."/>
            <person name="Salamov A."/>
            <person name="Andreopoulos B."/>
            <person name="Baker S.E."/>
            <person name="Barry K."/>
            <person name="Bills G."/>
            <person name="Bluhm B.H."/>
            <person name="Cannon C."/>
            <person name="Castanera R."/>
            <person name="Culley D.E."/>
            <person name="Daum C."/>
            <person name="Ezra D."/>
            <person name="Gonzalez J.B."/>
            <person name="Henrissat B."/>
            <person name="Kuo A."/>
            <person name="Liang C."/>
            <person name="Lipzen A."/>
            <person name="Lutzoni F."/>
            <person name="Magnuson J."/>
            <person name="Mondo S."/>
            <person name="Nolan M."/>
            <person name="Ohm R."/>
            <person name="Pangilinan J."/>
            <person name="Park H.-J."/>
            <person name="Ramirez L."/>
            <person name="Alfaro M."/>
            <person name="Sun H."/>
            <person name="Tritt A."/>
            <person name="Yoshinaga Y."/>
            <person name="Zwiers L.-H."/>
            <person name="Turgeon B.G."/>
            <person name="Goodwin S.B."/>
            <person name="Spatafora J.W."/>
            <person name="Crous P.W."/>
            <person name="Grigoriev I.V."/>
        </authorList>
    </citation>
    <scope>NUCLEOTIDE SEQUENCE</scope>
    <source>
        <strain evidence="3">IPT5</strain>
    </source>
</reference>
<dbReference type="Proteomes" id="UP000799423">
    <property type="component" value="Unassembled WGS sequence"/>
</dbReference>
<evidence type="ECO:0000256" key="1">
    <source>
        <dbReference type="SAM" id="MobiDB-lite"/>
    </source>
</evidence>
<dbReference type="PANTHER" id="PTHR42791">
    <property type="entry name" value="GNAT FAMILY ACETYLTRANSFERASE"/>
    <property type="match status" value="1"/>
</dbReference>
<accession>A0A6A7BMM2</accession>
<dbReference type="PANTHER" id="PTHR42791:SF14">
    <property type="entry name" value="N-ACETYLTRANSFERASE DOMAIN-CONTAINING PROTEIN"/>
    <property type="match status" value="1"/>
</dbReference>
<organism evidence="3 4">
    <name type="scientific">Plenodomus tracheiphilus IPT5</name>
    <dbReference type="NCBI Taxonomy" id="1408161"/>
    <lineage>
        <taxon>Eukaryota</taxon>
        <taxon>Fungi</taxon>
        <taxon>Dikarya</taxon>
        <taxon>Ascomycota</taxon>
        <taxon>Pezizomycotina</taxon>
        <taxon>Dothideomycetes</taxon>
        <taxon>Pleosporomycetidae</taxon>
        <taxon>Pleosporales</taxon>
        <taxon>Pleosporineae</taxon>
        <taxon>Leptosphaeriaceae</taxon>
        <taxon>Plenodomus</taxon>
    </lineage>
</organism>
<keyword evidence="4" id="KW-1185">Reference proteome</keyword>
<dbReference type="InterPro" id="IPR016181">
    <property type="entry name" value="Acyl_CoA_acyltransferase"/>
</dbReference>
<protein>
    <recommendedName>
        <fullName evidence="2">N-acetyltransferase domain-containing protein</fullName>
    </recommendedName>
</protein>
<dbReference type="CDD" id="cd04301">
    <property type="entry name" value="NAT_SF"/>
    <property type="match status" value="1"/>
</dbReference>
<feature type="region of interest" description="Disordered" evidence="1">
    <location>
        <begin position="95"/>
        <end position="118"/>
    </location>
</feature>
<dbReference type="EMBL" id="MU006289">
    <property type="protein sequence ID" value="KAF2856422.1"/>
    <property type="molecule type" value="Genomic_DNA"/>
</dbReference>
<evidence type="ECO:0000313" key="3">
    <source>
        <dbReference type="EMBL" id="KAF2856422.1"/>
    </source>
</evidence>
<evidence type="ECO:0000313" key="4">
    <source>
        <dbReference type="Proteomes" id="UP000799423"/>
    </source>
</evidence>
<feature type="compositionally biased region" description="Pro residues" evidence="1">
    <location>
        <begin position="107"/>
        <end position="116"/>
    </location>
</feature>
<feature type="domain" description="N-acetyltransferase" evidence="2">
    <location>
        <begin position="82"/>
        <end position="224"/>
    </location>
</feature>
<dbReference type="AlphaFoldDB" id="A0A6A7BMM2"/>
<dbReference type="InterPro" id="IPR000182">
    <property type="entry name" value="GNAT_dom"/>
</dbReference>
<proteinExistence type="predicted"/>
<dbReference type="Pfam" id="PF00583">
    <property type="entry name" value="Acetyltransf_1"/>
    <property type="match status" value="1"/>
</dbReference>
<gene>
    <name evidence="3" type="ORF">T440DRAFT_474779</name>
</gene>
<dbReference type="GO" id="GO:0016747">
    <property type="term" value="F:acyltransferase activity, transferring groups other than amino-acyl groups"/>
    <property type="evidence" value="ECO:0007669"/>
    <property type="project" value="InterPro"/>
</dbReference>
<dbReference type="InterPro" id="IPR052523">
    <property type="entry name" value="Trichothecene_AcTrans"/>
</dbReference>
<dbReference type="Gene3D" id="3.40.630.30">
    <property type="match status" value="1"/>
</dbReference>
<sequence>MPLVLLPITPSDTLSWTRIRTLAYAGPTHNLLHSNTPVTESSLHLAASSRTHELTAPNTWHWKIVDTDLPPSTDDTKDSPGMTIAIAVWSLKNVTSPTPTSETNPPNEAPPQPYTPPNLRLDALSSLLTPLRTAQLAIMGTKNPYFMLHSLATHPAHEGRGAGTKLLEWGIKKADEEGLVTYLDCTARARSMYERRGWELVRECVWDRGVWGGEGKDWYGCMVRKPRGC</sequence>